<organism evidence="1">
    <name type="scientific">Schistocephalus solidus</name>
    <name type="common">Tapeworm</name>
    <dbReference type="NCBI Taxonomy" id="70667"/>
    <lineage>
        <taxon>Eukaryota</taxon>
        <taxon>Metazoa</taxon>
        <taxon>Spiralia</taxon>
        <taxon>Lophotrochozoa</taxon>
        <taxon>Platyhelminthes</taxon>
        <taxon>Cestoda</taxon>
        <taxon>Eucestoda</taxon>
        <taxon>Diphyllobothriidea</taxon>
        <taxon>Diphyllobothriidae</taxon>
        <taxon>Schistocephalus</taxon>
    </lineage>
</organism>
<evidence type="ECO:0000313" key="1">
    <source>
        <dbReference type="EMBL" id="JAP48278.1"/>
    </source>
</evidence>
<gene>
    <name evidence="1" type="ORF">TR128160</name>
</gene>
<name>A0A0X3P959_SCHSO</name>
<dbReference type="AlphaFoldDB" id="A0A0X3P959"/>
<accession>A0A0X3P959</accession>
<protein>
    <submittedName>
        <fullName evidence="1">Uncharacterized protein</fullName>
    </submittedName>
</protein>
<proteinExistence type="predicted"/>
<reference evidence="1" key="1">
    <citation type="submission" date="2016-01" db="EMBL/GenBank/DDBJ databases">
        <title>Reference transcriptome for the parasite Schistocephalus solidus: insights into the molecular evolution of parasitism.</title>
        <authorList>
            <person name="Hebert F.O."/>
            <person name="Grambauer S."/>
            <person name="Barber I."/>
            <person name="Landry C.R."/>
            <person name="Aubin-Horth N."/>
        </authorList>
    </citation>
    <scope>NUCLEOTIDE SEQUENCE</scope>
</reference>
<sequence>MNSSQEDLFEDAGKSFNQIKISDVDAGFPPEEKYPAAAYESKQKYQITFCQSTLELELSVTQGTPSLAKYDILISSRENSCVQSGSLTVLLSKEENPSQFTAILLKIANPPDAHKCDSDPNEFIVSTHFLAALLGEAVHQTYLFGALDGCIYSCRVKEGLKFTRIACFPNPAEVLALAVLFDVDDEEATPTEGQSSEVIELLIGVSDSGWLLSLNFLLNQRHLQFFRLPWPPPVSATADLSCRVAGPWLHLLWRPSGRLLSLLFSLSARSTVVRCRPSPFPRHPPRPLPPLLDTASDTTQLSPILDFGIERNASQIRRAFCWRETSIEEFMRLPDGHVGALLKDGSTHRLADYCLYSLEKQEEKVGIQGIVADLGIVRAAEYNRFLNLYESSLGYLLGSERLQFVDAGITFPPLENMPSVQPGGDLDMKIEIKLVGPCDGARLVPDMDLLTPSELLFEILSASARSLRSEIDPLLLRMADLFSVRIEVHDCDAGVAFPESDNEDTPFVYSSAVLTYTEPWNASPLIQMTTTASETCAKFIRTVNFRAEHLLNLTKKNTGDRDQEVAVFLQLSPVPFRSVVDSTTTPSDHFALRVPLRRQLLRRRIGVLDWLRPLPPSQKTCFSSDSWLSIPLRLGSASAVDILWAVLQKHPMCPSKEHRVGFKAINICMQHHYTNTPVNFHLQSFESLRGKEEYSLLLSSPSTVALWSVHSALRKRLDELCHETIDFVDIEELKDEYAALKALEGRLTGHLEDMKKFEEDPCATQTLLNVFAFLRNSQIFNFSSACQS</sequence>
<dbReference type="EMBL" id="GEEE01014947">
    <property type="protein sequence ID" value="JAP48278.1"/>
    <property type="molecule type" value="Transcribed_RNA"/>
</dbReference>